<keyword evidence="2" id="KW-0813">Transport</keyword>
<keyword evidence="9" id="KW-1185">Reference proteome</keyword>
<evidence type="ECO:0000256" key="2">
    <source>
        <dbReference type="ARBA" id="ARBA00022448"/>
    </source>
</evidence>
<dbReference type="InterPro" id="IPR058533">
    <property type="entry name" value="Cation_efflux_TM"/>
</dbReference>
<evidence type="ECO:0000256" key="3">
    <source>
        <dbReference type="ARBA" id="ARBA00022692"/>
    </source>
</evidence>
<reference evidence="9" key="1">
    <citation type="journal article" date="2019" name="Int. J. Syst. Evol. Microbiol.">
        <title>The Global Catalogue of Microorganisms (GCM) 10K type strain sequencing project: providing services to taxonomists for standard genome sequencing and annotation.</title>
        <authorList>
            <consortium name="The Broad Institute Genomics Platform"/>
            <consortium name="The Broad Institute Genome Sequencing Center for Infectious Disease"/>
            <person name="Wu L."/>
            <person name="Ma J."/>
        </authorList>
    </citation>
    <scope>NUCLEOTIDE SEQUENCE [LARGE SCALE GENOMIC DNA]</scope>
    <source>
        <strain evidence="9">JCM 17810</strain>
    </source>
</reference>
<dbReference type="InterPro" id="IPR027469">
    <property type="entry name" value="Cation_efflux_TMD_sf"/>
</dbReference>
<dbReference type="Pfam" id="PF01545">
    <property type="entry name" value="Cation_efflux"/>
    <property type="match status" value="1"/>
</dbReference>
<dbReference type="PANTHER" id="PTHR43840:SF15">
    <property type="entry name" value="MITOCHONDRIAL METAL TRANSPORTER 1-RELATED"/>
    <property type="match status" value="1"/>
</dbReference>
<dbReference type="EMBL" id="BAABGN010000001">
    <property type="protein sequence ID" value="GAA4414815.1"/>
    <property type="molecule type" value="Genomic_DNA"/>
</dbReference>
<keyword evidence="4 6" id="KW-1133">Transmembrane helix</keyword>
<name>A0ABP8KTF6_9MICO</name>
<evidence type="ECO:0000313" key="9">
    <source>
        <dbReference type="Proteomes" id="UP001500622"/>
    </source>
</evidence>
<dbReference type="RefSeq" id="WP_345214481.1">
    <property type="nucleotide sequence ID" value="NZ_BAABGN010000001.1"/>
</dbReference>
<feature type="transmembrane region" description="Helical" evidence="6">
    <location>
        <begin position="60"/>
        <end position="78"/>
    </location>
</feature>
<organism evidence="8 9">
    <name type="scientific">Georgenia halophila</name>
    <dbReference type="NCBI Taxonomy" id="620889"/>
    <lineage>
        <taxon>Bacteria</taxon>
        <taxon>Bacillati</taxon>
        <taxon>Actinomycetota</taxon>
        <taxon>Actinomycetes</taxon>
        <taxon>Micrococcales</taxon>
        <taxon>Bogoriellaceae</taxon>
        <taxon>Georgenia</taxon>
    </lineage>
</organism>
<dbReference type="PANTHER" id="PTHR43840">
    <property type="entry name" value="MITOCHONDRIAL METAL TRANSPORTER 1-RELATED"/>
    <property type="match status" value="1"/>
</dbReference>
<comment type="caution">
    <text evidence="8">The sequence shown here is derived from an EMBL/GenBank/DDBJ whole genome shotgun (WGS) entry which is preliminary data.</text>
</comment>
<dbReference type="SUPFAM" id="SSF161111">
    <property type="entry name" value="Cation efflux protein transmembrane domain-like"/>
    <property type="match status" value="1"/>
</dbReference>
<evidence type="ECO:0000313" key="8">
    <source>
        <dbReference type="EMBL" id="GAA4414815.1"/>
    </source>
</evidence>
<protein>
    <submittedName>
        <fullName evidence="8">Cation transporter</fullName>
    </submittedName>
</protein>
<comment type="subcellular location">
    <subcellularLocation>
        <location evidence="1">Membrane</location>
        <topology evidence="1">Multi-pass membrane protein</topology>
    </subcellularLocation>
</comment>
<feature type="transmembrane region" description="Helical" evidence="6">
    <location>
        <begin position="99"/>
        <end position="120"/>
    </location>
</feature>
<keyword evidence="3 6" id="KW-0812">Transmembrane</keyword>
<evidence type="ECO:0000256" key="6">
    <source>
        <dbReference type="SAM" id="Phobius"/>
    </source>
</evidence>
<gene>
    <name evidence="8" type="ORF">GCM10023169_00530</name>
</gene>
<proteinExistence type="predicted"/>
<evidence type="ECO:0000256" key="5">
    <source>
        <dbReference type="ARBA" id="ARBA00023136"/>
    </source>
</evidence>
<sequence>MRRPEGKATGVRFGHTELPEDQEAALRRAVRLAWLTIAFLVTAVVLVYLVMGSSQAMKTAWAEDMLSFIPPISFLVAIRATRRRPSPKHPYGYHRSVGVGHLVAATALLVMGAILVFDSASGLLAGEHPPVGLMEVGGHVVWSGWLMIGAMAYTLVPPVLLGRAKMPLAKKLHDRVLYADADMNKADWMTAAAAMLGVLGIGVGLWWADSVAALFVSGSILHDGVRNIRVAVAALMDARAETFDGAEPHPLVDELDGRLGRLDWVAEARSRVRDQGHVFHVESFVVPVEGYAPRLADLIEAREMAISIDWKIDDMIVVPVEELPAKMLPQVDDEPAADHDADR</sequence>
<feature type="transmembrane region" description="Helical" evidence="6">
    <location>
        <begin position="140"/>
        <end position="161"/>
    </location>
</feature>
<evidence type="ECO:0000259" key="7">
    <source>
        <dbReference type="Pfam" id="PF01545"/>
    </source>
</evidence>
<feature type="domain" description="Cation efflux protein transmembrane" evidence="7">
    <location>
        <begin position="33"/>
        <end position="236"/>
    </location>
</feature>
<dbReference type="Proteomes" id="UP001500622">
    <property type="component" value="Unassembled WGS sequence"/>
</dbReference>
<dbReference type="InterPro" id="IPR050291">
    <property type="entry name" value="CDF_Transporter"/>
</dbReference>
<evidence type="ECO:0000256" key="4">
    <source>
        <dbReference type="ARBA" id="ARBA00022989"/>
    </source>
</evidence>
<feature type="transmembrane region" description="Helical" evidence="6">
    <location>
        <begin position="32"/>
        <end position="54"/>
    </location>
</feature>
<accession>A0ABP8KTF6</accession>
<feature type="transmembrane region" description="Helical" evidence="6">
    <location>
        <begin position="188"/>
        <end position="208"/>
    </location>
</feature>
<keyword evidence="5 6" id="KW-0472">Membrane</keyword>
<dbReference type="Gene3D" id="1.20.1510.10">
    <property type="entry name" value="Cation efflux protein transmembrane domain"/>
    <property type="match status" value="1"/>
</dbReference>
<evidence type="ECO:0000256" key="1">
    <source>
        <dbReference type="ARBA" id="ARBA00004141"/>
    </source>
</evidence>